<evidence type="ECO:0000256" key="1">
    <source>
        <dbReference type="ARBA" id="ARBA00004123"/>
    </source>
</evidence>
<dbReference type="GO" id="GO:0000981">
    <property type="term" value="F:DNA-binding transcription factor activity, RNA polymerase II-specific"/>
    <property type="evidence" value="ECO:0007669"/>
    <property type="project" value="InterPro"/>
</dbReference>
<dbReference type="InterPro" id="IPR050815">
    <property type="entry name" value="TF_fung"/>
</dbReference>
<keyword evidence="5" id="KW-0539">Nucleus</keyword>
<evidence type="ECO:0000256" key="2">
    <source>
        <dbReference type="ARBA" id="ARBA00022723"/>
    </source>
</evidence>
<comment type="subcellular location">
    <subcellularLocation>
        <location evidence="1">Nucleus</location>
    </subcellularLocation>
</comment>
<protein>
    <recommendedName>
        <fullName evidence="7">Zn(2)-C6 fungal-type domain-containing protein</fullName>
    </recommendedName>
</protein>
<sequence length="573" mass="63695">MHSQNTSTPPLKRGSVACRRCRRLRSKCIHSAAPPCDACRRAGPGVAAECVFPRKGEKDTDRSFRRRMPPPAALRADPSAPAASRDVPRPLALSAAGLPPMDQVIAGCRIFVTSYFQLGFIPKTVFMEKLRRDPAAVSPFLLVCILCISARFTPVLRNRYGGARQATDYFVAAARAMVPTEMYTPSLERIQAFFLLAISQWGDGDRDRSSIDMGVAVRMAALLKLHCEESYVLPADAPAEDIVQSESARRTFWMIQSQENLHSGYKTPAPFPLQDITTLLPCDEKEFAFACIPPHRAAVAGTPPAVDKPHLVYAPDRCLFATLIQVHQLWGRVARRACRADSAANKRKPWDTASEYAVTVAELHRWEASLPASHVFSVWNLRGWKTENLHLAYLSMTMVLRLANIVVRRIYLDDILSELAPHASEMGQPISAGTSNMAGGADDGPPVPTVRYTDAPTGFWDAIAPEGFWETMATELFFNVEQLHDQIDAYFALRAPEEGFPQILVFCVYICGSLASCLWRYPSLCMQRADKAEGMARRALEVLGELHQAWPMSLEWQRGLQKAQEVYISESNV</sequence>
<feature type="compositionally biased region" description="Low complexity" evidence="6">
    <location>
        <begin position="73"/>
        <end position="85"/>
    </location>
</feature>
<evidence type="ECO:0000313" key="8">
    <source>
        <dbReference type="EMBL" id="KKA26326.1"/>
    </source>
</evidence>
<dbReference type="OrthoDB" id="2399539at2759"/>
<evidence type="ECO:0000256" key="6">
    <source>
        <dbReference type="SAM" id="MobiDB-lite"/>
    </source>
</evidence>
<keyword evidence="3" id="KW-0805">Transcription regulation</keyword>
<evidence type="ECO:0000313" key="9">
    <source>
        <dbReference type="Proteomes" id="UP000033483"/>
    </source>
</evidence>
<dbReference type="InterPro" id="IPR007219">
    <property type="entry name" value="XnlR_reg_dom"/>
</dbReference>
<feature type="region of interest" description="Disordered" evidence="6">
    <location>
        <begin position="59"/>
        <end position="86"/>
    </location>
</feature>
<reference evidence="8 9" key="1">
    <citation type="submission" date="2015-03" db="EMBL/GenBank/DDBJ databases">
        <authorList>
            <person name="Radwan O."/>
            <person name="Al-Naeli F.A."/>
            <person name="Rendon G.A."/>
            <person name="Fields C."/>
        </authorList>
    </citation>
    <scope>NUCLEOTIDE SEQUENCE [LARGE SCALE GENOMIC DNA]</scope>
    <source>
        <strain evidence="8">CR-DP1</strain>
    </source>
</reference>
<dbReference type="CDD" id="cd12148">
    <property type="entry name" value="fungal_TF_MHR"/>
    <property type="match status" value="1"/>
</dbReference>
<dbReference type="GO" id="GO:0005634">
    <property type="term" value="C:nucleus"/>
    <property type="evidence" value="ECO:0007669"/>
    <property type="project" value="UniProtKB-SubCell"/>
</dbReference>
<evidence type="ECO:0000256" key="5">
    <source>
        <dbReference type="ARBA" id="ARBA00023242"/>
    </source>
</evidence>
<keyword evidence="4" id="KW-0804">Transcription</keyword>
<evidence type="ECO:0000256" key="4">
    <source>
        <dbReference type="ARBA" id="ARBA00023163"/>
    </source>
</evidence>
<feature type="domain" description="Zn(2)-C6 fungal-type" evidence="7">
    <location>
        <begin position="17"/>
        <end position="52"/>
    </location>
</feature>
<dbReference type="CDD" id="cd00067">
    <property type="entry name" value="GAL4"/>
    <property type="match status" value="1"/>
</dbReference>
<dbReference type="Proteomes" id="UP000033483">
    <property type="component" value="Unassembled WGS sequence"/>
</dbReference>
<accession>A0A0F4Z8B4</accession>
<name>A0A0F4Z8B4_9PEZI</name>
<comment type="caution">
    <text evidence="8">The sequence shown here is derived from an EMBL/GenBank/DDBJ whole genome shotgun (WGS) entry which is preliminary data.</text>
</comment>
<dbReference type="AlphaFoldDB" id="A0A0F4Z8B4"/>
<dbReference type="SUPFAM" id="SSF57701">
    <property type="entry name" value="Zn2/Cys6 DNA-binding domain"/>
    <property type="match status" value="1"/>
</dbReference>
<dbReference type="InterPro" id="IPR036864">
    <property type="entry name" value="Zn2-C6_fun-type_DNA-bd_sf"/>
</dbReference>
<dbReference type="GO" id="GO:0006351">
    <property type="term" value="P:DNA-templated transcription"/>
    <property type="evidence" value="ECO:0007669"/>
    <property type="project" value="InterPro"/>
</dbReference>
<dbReference type="EMBL" id="LAEV01002235">
    <property type="protein sequence ID" value="KKA26326.1"/>
    <property type="molecule type" value="Genomic_DNA"/>
</dbReference>
<dbReference type="Pfam" id="PF04082">
    <property type="entry name" value="Fungal_trans"/>
    <property type="match status" value="1"/>
</dbReference>
<dbReference type="PANTHER" id="PTHR47338:SF5">
    <property type="entry name" value="ZN(II)2CYS6 TRANSCRIPTION FACTOR (EUROFUNG)"/>
    <property type="match status" value="1"/>
</dbReference>
<dbReference type="GO" id="GO:0003677">
    <property type="term" value="F:DNA binding"/>
    <property type="evidence" value="ECO:0007669"/>
    <property type="project" value="InterPro"/>
</dbReference>
<dbReference type="PROSITE" id="PS50048">
    <property type="entry name" value="ZN2_CY6_FUNGAL_2"/>
    <property type="match status" value="1"/>
</dbReference>
<keyword evidence="9" id="KW-1185">Reference proteome</keyword>
<evidence type="ECO:0000259" key="7">
    <source>
        <dbReference type="PROSITE" id="PS50048"/>
    </source>
</evidence>
<dbReference type="GO" id="GO:0008270">
    <property type="term" value="F:zinc ion binding"/>
    <property type="evidence" value="ECO:0007669"/>
    <property type="project" value="InterPro"/>
</dbReference>
<dbReference type="InterPro" id="IPR001138">
    <property type="entry name" value="Zn2Cys6_DnaBD"/>
</dbReference>
<dbReference type="PANTHER" id="PTHR47338">
    <property type="entry name" value="ZN(II)2CYS6 TRANSCRIPTION FACTOR (EUROFUNG)-RELATED"/>
    <property type="match status" value="1"/>
</dbReference>
<keyword evidence="2" id="KW-0479">Metal-binding</keyword>
<evidence type="ECO:0000256" key="3">
    <source>
        <dbReference type="ARBA" id="ARBA00023015"/>
    </source>
</evidence>
<organism evidence="8 9">
    <name type="scientific">Thielaviopsis punctulata</name>
    <dbReference type="NCBI Taxonomy" id="72032"/>
    <lineage>
        <taxon>Eukaryota</taxon>
        <taxon>Fungi</taxon>
        <taxon>Dikarya</taxon>
        <taxon>Ascomycota</taxon>
        <taxon>Pezizomycotina</taxon>
        <taxon>Sordariomycetes</taxon>
        <taxon>Hypocreomycetidae</taxon>
        <taxon>Microascales</taxon>
        <taxon>Ceratocystidaceae</taxon>
        <taxon>Thielaviopsis</taxon>
    </lineage>
</organism>
<gene>
    <name evidence="8" type="ORF">TD95_003510</name>
</gene>
<proteinExistence type="predicted"/>